<accession>A0A480AAW2</accession>
<organism evidence="1 2">
    <name type="scientific">Dolichospermum planctonicum</name>
    <dbReference type="NCBI Taxonomy" id="136072"/>
    <lineage>
        <taxon>Bacteria</taxon>
        <taxon>Bacillati</taxon>
        <taxon>Cyanobacteriota</taxon>
        <taxon>Cyanophyceae</taxon>
        <taxon>Nostocales</taxon>
        <taxon>Aphanizomenonaceae</taxon>
        <taxon>Dolichospermum</taxon>
    </lineage>
</organism>
<evidence type="ECO:0000313" key="1">
    <source>
        <dbReference type="EMBL" id="GCL40458.1"/>
    </source>
</evidence>
<comment type="caution">
    <text evidence="1">The sequence shown here is derived from an EMBL/GenBank/DDBJ whole genome shotgun (WGS) entry which is preliminary data.</text>
</comment>
<protein>
    <submittedName>
        <fullName evidence="1">Uncharacterized protein</fullName>
    </submittedName>
</protein>
<gene>
    <name evidence="1" type="ORF">NIES80_01450</name>
</gene>
<dbReference type="RefSeq" id="WP_137906314.1">
    <property type="nucleotide sequence ID" value="NZ_BJCF01000001.1"/>
</dbReference>
<dbReference type="Proteomes" id="UP000299367">
    <property type="component" value="Unassembled WGS sequence"/>
</dbReference>
<evidence type="ECO:0000313" key="2">
    <source>
        <dbReference type="Proteomes" id="UP000299367"/>
    </source>
</evidence>
<reference evidence="2" key="1">
    <citation type="submission" date="2019-02" db="EMBL/GenBank/DDBJ databases">
        <title>Draft genome sequence of Dolichospermum planctonicum NIES-80.</title>
        <authorList>
            <person name="Yamaguchi H."/>
            <person name="Suzuki S."/>
            <person name="Kawachi M."/>
        </authorList>
    </citation>
    <scope>NUCLEOTIDE SEQUENCE [LARGE SCALE GENOMIC DNA]</scope>
    <source>
        <strain evidence="2">NIES-80</strain>
    </source>
</reference>
<dbReference type="OrthoDB" id="489460at2"/>
<sequence length="89" mass="10197">MERLVINNFDYTDLESFIYDLKQIESNIVLGGLVWGDYPNWGGTPNVFVMTIYDGLNTISTTYEGAGNFHDNKFHTIDYARTVNAWVSH</sequence>
<dbReference type="EMBL" id="BJCF01000001">
    <property type="protein sequence ID" value="GCL40458.1"/>
    <property type="molecule type" value="Genomic_DNA"/>
</dbReference>
<name>A0A480AAW2_9CYAN</name>
<proteinExistence type="predicted"/>
<dbReference type="AlphaFoldDB" id="A0A480AAW2"/>